<organism evidence="3 4">
    <name type="scientific">Eragrostis curvula</name>
    <name type="common">weeping love grass</name>
    <dbReference type="NCBI Taxonomy" id="38414"/>
    <lineage>
        <taxon>Eukaryota</taxon>
        <taxon>Viridiplantae</taxon>
        <taxon>Streptophyta</taxon>
        <taxon>Embryophyta</taxon>
        <taxon>Tracheophyta</taxon>
        <taxon>Spermatophyta</taxon>
        <taxon>Magnoliopsida</taxon>
        <taxon>Liliopsida</taxon>
        <taxon>Poales</taxon>
        <taxon>Poaceae</taxon>
        <taxon>PACMAD clade</taxon>
        <taxon>Chloridoideae</taxon>
        <taxon>Eragrostideae</taxon>
        <taxon>Eragrostidinae</taxon>
        <taxon>Eragrostis</taxon>
    </lineage>
</organism>
<feature type="transmembrane region" description="Helical" evidence="2">
    <location>
        <begin position="318"/>
        <end position="345"/>
    </location>
</feature>
<evidence type="ECO:0000313" key="4">
    <source>
        <dbReference type="Proteomes" id="UP000324897"/>
    </source>
</evidence>
<feature type="compositionally biased region" description="Basic and acidic residues" evidence="1">
    <location>
        <begin position="191"/>
        <end position="208"/>
    </location>
</feature>
<keyword evidence="2" id="KW-1133">Transmembrane helix</keyword>
<feature type="non-terminal residue" evidence="3">
    <location>
        <position position="1"/>
    </location>
</feature>
<name>A0A5J9VZU5_9POAL</name>
<accession>A0A5J9VZU5</accession>
<proteinExistence type="predicted"/>
<comment type="caution">
    <text evidence="3">The sequence shown here is derived from an EMBL/GenBank/DDBJ whole genome shotgun (WGS) entry which is preliminary data.</text>
</comment>
<evidence type="ECO:0000256" key="1">
    <source>
        <dbReference type="SAM" id="MobiDB-lite"/>
    </source>
</evidence>
<reference evidence="3 4" key="1">
    <citation type="journal article" date="2019" name="Sci. Rep.">
        <title>A high-quality genome of Eragrostis curvula grass provides insights into Poaceae evolution and supports new strategies to enhance forage quality.</title>
        <authorList>
            <person name="Carballo J."/>
            <person name="Santos B.A.C.M."/>
            <person name="Zappacosta D."/>
            <person name="Garbus I."/>
            <person name="Selva J.P."/>
            <person name="Gallo C.A."/>
            <person name="Diaz A."/>
            <person name="Albertini E."/>
            <person name="Caccamo M."/>
            <person name="Echenique V."/>
        </authorList>
    </citation>
    <scope>NUCLEOTIDE SEQUENCE [LARGE SCALE GENOMIC DNA]</scope>
    <source>
        <strain evidence="4">cv. Victoria</strain>
        <tissue evidence="3">Leaf</tissue>
    </source>
</reference>
<gene>
    <name evidence="3" type="ORF">EJB05_14654</name>
</gene>
<protein>
    <submittedName>
        <fullName evidence="3">Uncharacterized protein</fullName>
    </submittedName>
</protein>
<dbReference type="Proteomes" id="UP000324897">
    <property type="component" value="Chromosome 4"/>
</dbReference>
<dbReference type="Gramene" id="TVU41156">
    <property type="protein sequence ID" value="TVU41156"/>
    <property type="gene ID" value="EJB05_14654"/>
</dbReference>
<evidence type="ECO:0000313" key="3">
    <source>
        <dbReference type="EMBL" id="TVU41156.1"/>
    </source>
</evidence>
<keyword evidence="4" id="KW-1185">Reference proteome</keyword>
<dbReference type="AlphaFoldDB" id="A0A5J9VZU5"/>
<keyword evidence="2" id="KW-0812">Transmembrane</keyword>
<sequence>MAFPLLRRLSTAPSARARLVAVLSGAPAGRPAFAGAALVPTSASKGSGFSFRDAAAAAVGLSGVEGRRTTRGDLGVFGDGAAGVEDGDTSGGKAFAGDAPASTAPRALGVRGCLSVAHSYATPMRLVGRGYAKGHGDEGAVGLHAGAGRVDLSPVLLDHQVLHRSTAAGALIQAGKRRQYSATPDASSGDEAEKRGSSAGGEARKEGRGVGQEEGMKEGPGDGGDQTGKQDPGEEAKRGLGKDPVAAGRDGDASIDGAGRMGPLLPRRRGYRRNLQGMLNHLQRSVDYLANFIFEQRVELQVNAAKLQKQVSYLPLKFFLALALGVLFMAQVVLEIILPNVLVVVHDEFLRLAKEIIAATNEADEEKLKRMAGHMAKVVTETVMPYFGSHIMKEIISFLKFWEKK</sequence>
<keyword evidence="2" id="KW-0472">Membrane</keyword>
<feature type="compositionally biased region" description="Basic and acidic residues" evidence="1">
    <location>
        <begin position="231"/>
        <end position="241"/>
    </location>
</feature>
<evidence type="ECO:0000256" key="2">
    <source>
        <dbReference type="SAM" id="Phobius"/>
    </source>
</evidence>
<dbReference type="EMBL" id="RWGY01000007">
    <property type="protein sequence ID" value="TVU41156.1"/>
    <property type="molecule type" value="Genomic_DNA"/>
</dbReference>
<feature type="region of interest" description="Disordered" evidence="1">
    <location>
        <begin position="174"/>
        <end position="266"/>
    </location>
</feature>